<accession>E0WUT9</accession>
<sequence>MSTMKKLMVFSLISAALMSHSVCADNIKKERVIPIEVKVSSSVDIKMTTIDGKSITKIKMLPDAKKPGYYTFSQDIEITTLGMNGKNRLNVLLGKALELINDDQQLANIKVHFNGKELNVASPTLYNTVNNKVSGALKIEASASSDTKKGIFKGDLVLQLEEVA</sequence>
<keyword evidence="1" id="KW-0732">Signal</keyword>
<name>E0WUT9_9ENTR</name>
<dbReference type="HOGENOM" id="CLU_1615994_0_0_6"/>
<dbReference type="AlphaFoldDB" id="E0WUT9"/>
<protein>
    <submittedName>
        <fullName evidence="2">Uncharacterized protein</fullName>
    </submittedName>
</protein>
<dbReference type="Gene3D" id="2.60.40.2040">
    <property type="entry name" value="CFA/I fimbrial subunit E, pilin domain"/>
    <property type="match status" value="1"/>
</dbReference>
<feature type="chain" id="PRO_5003142847" evidence="1">
    <location>
        <begin position="25"/>
        <end position="164"/>
    </location>
</feature>
<reference evidence="2" key="1">
    <citation type="journal article" date="2009" name="Environ. Microbiol.">
        <title>Dynamics of genome evolution in facultative symbionts of aphids.</title>
        <authorList>
            <person name="Degnan P.H."/>
            <person name="Leonardo T.E."/>
            <person name="Cass B.N."/>
            <person name="Hurwitz B."/>
            <person name="Stern D."/>
            <person name="Gibbs R.A."/>
            <person name="Richards S."/>
            <person name="Moran N.A."/>
        </authorList>
    </citation>
    <scope>NUCLEOTIDE SEQUENCE [LARGE SCALE GENOMIC DNA]</scope>
    <source>
        <strain evidence="2">LSR1</strain>
    </source>
</reference>
<dbReference type="GO" id="GO:0009289">
    <property type="term" value="C:pilus"/>
    <property type="evidence" value="ECO:0007669"/>
    <property type="project" value="InterPro"/>
</dbReference>
<dbReference type="eggNOG" id="ENOG5030AES">
    <property type="taxonomic scope" value="Bacteria"/>
</dbReference>
<dbReference type="InterPro" id="IPR007540">
    <property type="entry name" value="Fimbrial_CS1-type"/>
</dbReference>
<gene>
    <name evidence="2" type="ORF">REG_1621</name>
</gene>
<dbReference type="EMBL" id="GL379710">
    <property type="protein sequence ID" value="EFL91211.1"/>
    <property type="molecule type" value="Genomic_DNA"/>
</dbReference>
<keyword evidence="3" id="KW-1185">Reference proteome</keyword>
<dbReference type="Proteomes" id="UP000005726">
    <property type="component" value="Unassembled WGS sequence"/>
</dbReference>
<organism evidence="2 3">
    <name type="scientific">Candidatus Regiella insecticola LSR1</name>
    <dbReference type="NCBI Taxonomy" id="663321"/>
    <lineage>
        <taxon>Bacteria</taxon>
        <taxon>Pseudomonadati</taxon>
        <taxon>Pseudomonadota</taxon>
        <taxon>Gammaproteobacteria</taxon>
        <taxon>Enterobacterales</taxon>
        <taxon>Enterobacteriaceae</taxon>
        <taxon>aphid secondary symbionts</taxon>
        <taxon>Candidatus Regiella</taxon>
    </lineage>
</organism>
<evidence type="ECO:0000313" key="3">
    <source>
        <dbReference type="Proteomes" id="UP000005726"/>
    </source>
</evidence>
<evidence type="ECO:0000256" key="1">
    <source>
        <dbReference type="SAM" id="SignalP"/>
    </source>
</evidence>
<proteinExistence type="predicted"/>
<evidence type="ECO:0000313" key="2">
    <source>
        <dbReference type="EMBL" id="EFL91211.1"/>
    </source>
</evidence>
<dbReference type="Pfam" id="PF04449">
    <property type="entry name" value="Fimbrial_CS1"/>
    <property type="match status" value="1"/>
</dbReference>
<feature type="signal peptide" evidence="1">
    <location>
        <begin position="1"/>
        <end position="24"/>
    </location>
</feature>